<dbReference type="PANTHER" id="PTHR38011:SF7">
    <property type="entry name" value="2,5-DIAMINO-6-RIBOSYLAMINO-4(3H)-PYRIMIDINONE 5'-PHOSPHATE REDUCTASE"/>
    <property type="match status" value="1"/>
</dbReference>
<name>A0A2Z3I0W4_9CAUL</name>
<evidence type="ECO:0000259" key="4">
    <source>
        <dbReference type="Pfam" id="PF01872"/>
    </source>
</evidence>
<evidence type="ECO:0000313" key="5">
    <source>
        <dbReference type="EMBL" id="AWM77398.1"/>
    </source>
</evidence>
<dbReference type="Proteomes" id="UP000247763">
    <property type="component" value="Chromosome"/>
</dbReference>
<dbReference type="GO" id="GO:0008703">
    <property type="term" value="F:5-amino-6-(5-phosphoribosylamino)uracil reductase activity"/>
    <property type="evidence" value="ECO:0007669"/>
    <property type="project" value="InterPro"/>
</dbReference>
<keyword evidence="6" id="KW-1185">Reference proteome</keyword>
<organism evidence="5 6">
    <name type="scientific">Phenylobacterium parvum</name>
    <dbReference type="NCBI Taxonomy" id="2201350"/>
    <lineage>
        <taxon>Bacteria</taxon>
        <taxon>Pseudomonadati</taxon>
        <taxon>Pseudomonadota</taxon>
        <taxon>Alphaproteobacteria</taxon>
        <taxon>Caulobacterales</taxon>
        <taxon>Caulobacteraceae</taxon>
        <taxon>Phenylobacterium</taxon>
    </lineage>
</organism>
<evidence type="ECO:0000256" key="3">
    <source>
        <dbReference type="ARBA" id="ARBA00023002"/>
    </source>
</evidence>
<dbReference type="Pfam" id="PF01872">
    <property type="entry name" value="RibD_C"/>
    <property type="match status" value="1"/>
</dbReference>
<sequence length="216" mass="23129">MTASRITLKLATSLDGRIATATGESRWITGEESRLEVHQLRAEAQAVIVGIETALADDPELTVRLDGFPGPQPARVVLDTHQRLPPRSRLAVTAREIPTYVIASGPADPALQALGVRILSTGTPGVRPDPARVVEVLAAEGLSRLFLEGGGQVAAAFMAAGLVDRLVWFRAPLILGARGRPAVGDLPWDRLADAPRFRRAALAEFGPDLCETYERT</sequence>
<dbReference type="Gene3D" id="3.40.430.10">
    <property type="entry name" value="Dihydrofolate Reductase, subunit A"/>
    <property type="match status" value="1"/>
</dbReference>
<keyword evidence="2" id="KW-0521">NADP</keyword>
<comment type="pathway">
    <text evidence="1">Cofactor biosynthesis; riboflavin biosynthesis.</text>
</comment>
<dbReference type="OrthoDB" id="9800865at2"/>
<reference evidence="6" key="1">
    <citation type="submission" date="2018-05" db="EMBL/GenBank/DDBJ databases">
        <title>Genome sequencing of Phenylobacterium sp. HYN0004.</title>
        <authorList>
            <person name="Yi H."/>
            <person name="Baek C."/>
        </authorList>
    </citation>
    <scope>NUCLEOTIDE SEQUENCE [LARGE SCALE GENOMIC DNA]</scope>
    <source>
        <strain evidence="6">HYN0004</strain>
    </source>
</reference>
<dbReference type="AlphaFoldDB" id="A0A2Z3I0W4"/>
<dbReference type="GO" id="GO:0009231">
    <property type="term" value="P:riboflavin biosynthetic process"/>
    <property type="evidence" value="ECO:0007669"/>
    <property type="project" value="UniProtKB-UniPathway"/>
</dbReference>
<dbReference type="RefSeq" id="WP_110449965.1">
    <property type="nucleotide sequence ID" value="NZ_CP029479.1"/>
</dbReference>
<keyword evidence="3" id="KW-0560">Oxidoreductase</keyword>
<evidence type="ECO:0000313" key="6">
    <source>
        <dbReference type="Proteomes" id="UP000247763"/>
    </source>
</evidence>
<proteinExistence type="predicted"/>
<dbReference type="KEGG" id="phb:HYN04_06235"/>
<dbReference type="InterPro" id="IPR050765">
    <property type="entry name" value="Riboflavin_Biosynth_HTPR"/>
</dbReference>
<dbReference type="GO" id="GO:0050661">
    <property type="term" value="F:NADP binding"/>
    <property type="evidence" value="ECO:0007669"/>
    <property type="project" value="InterPro"/>
</dbReference>
<accession>A0A2Z3I0W4</accession>
<feature type="domain" description="Bacterial bifunctional deaminase-reductase C-terminal" evidence="4">
    <location>
        <begin position="6"/>
        <end position="210"/>
    </location>
</feature>
<evidence type="ECO:0000256" key="2">
    <source>
        <dbReference type="ARBA" id="ARBA00022857"/>
    </source>
</evidence>
<gene>
    <name evidence="5" type="ORF">HYN04_06235</name>
</gene>
<protein>
    <submittedName>
        <fullName evidence="5">Deaminase</fullName>
    </submittedName>
</protein>
<dbReference type="UniPathway" id="UPA00275"/>
<dbReference type="InterPro" id="IPR024072">
    <property type="entry name" value="DHFR-like_dom_sf"/>
</dbReference>
<dbReference type="SUPFAM" id="SSF53597">
    <property type="entry name" value="Dihydrofolate reductase-like"/>
    <property type="match status" value="1"/>
</dbReference>
<dbReference type="NCBIfam" id="TIGR00227">
    <property type="entry name" value="ribD_Cterm"/>
    <property type="match status" value="1"/>
</dbReference>
<dbReference type="PANTHER" id="PTHR38011">
    <property type="entry name" value="DIHYDROFOLATE REDUCTASE FAMILY PROTEIN (AFU_ORTHOLOGUE AFUA_8G06820)"/>
    <property type="match status" value="1"/>
</dbReference>
<dbReference type="EMBL" id="CP029479">
    <property type="protein sequence ID" value="AWM77398.1"/>
    <property type="molecule type" value="Genomic_DNA"/>
</dbReference>
<dbReference type="InterPro" id="IPR002734">
    <property type="entry name" value="RibDG_C"/>
</dbReference>
<evidence type="ECO:0000256" key="1">
    <source>
        <dbReference type="ARBA" id="ARBA00005104"/>
    </source>
</evidence>
<dbReference type="InterPro" id="IPR011549">
    <property type="entry name" value="RibD_C"/>
</dbReference>